<keyword evidence="9" id="KW-0418">Kinase</keyword>
<dbReference type="AlphaFoldDB" id="A0A6C1B7V4"/>
<evidence type="ECO:0000259" key="25">
    <source>
        <dbReference type="PROSITE" id="PS50894"/>
    </source>
</evidence>
<evidence type="ECO:0000313" key="27">
    <source>
        <dbReference type="Proteomes" id="UP000501991"/>
    </source>
</evidence>
<dbReference type="KEGG" id="azq:G3580_15445"/>
<dbReference type="GO" id="GO:0005886">
    <property type="term" value="C:plasma membrane"/>
    <property type="evidence" value="ECO:0007669"/>
    <property type="project" value="UniProtKB-SubCell"/>
</dbReference>
<dbReference type="Gene3D" id="1.10.287.130">
    <property type="match status" value="1"/>
</dbReference>
<dbReference type="PROSITE" id="PS50109">
    <property type="entry name" value="HIS_KIN"/>
    <property type="match status" value="1"/>
</dbReference>
<dbReference type="Pfam" id="PF02518">
    <property type="entry name" value="HATPase_c"/>
    <property type="match status" value="1"/>
</dbReference>
<dbReference type="InterPro" id="IPR008207">
    <property type="entry name" value="Sig_transdc_His_kin_Hpt_dom"/>
</dbReference>
<dbReference type="InterPro" id="IPR003661">
    <property type="entry name" value="HisK_dim/P_dom"/>
</dbReference>
<dbReference type="InterPro" id="IPR005467">
    <property type="entry name" value="His_kinase_dom"/>
</dbReference>
<dbReference type="SUPFAM" id="SSF47226">
    <property type="entry name" value="Histidine-containing phosphotransfer domain, HPT domain"/>
    <property type="match status" value="1"/>
</dbReference>
<dbReference type="Gene3D" id="3.30.450.350">
    <property type="entry name" value="CHASE domain"/>
    <property type="match status" value="1"/>
</dbReference>
<dbReference type="SUPFAM" id="SSF55785">
    <property type="entry name" value="PYP-like sensor domain (PAS domain)"/>
    <property type="match status" value="1"/>
</dbReference>
<dbReference type="CDD" id="cd17546">
    <property type="entry name" value="REC_hyHK_CKI1_RcsC-like"/>
    <property type="match status" value="1"/>
</dbReference>
<evidence type="ECO:0000259" key="21">
    <source>
        <dbReference type="PROSITE" id="PS50109"/>
    </source>
</evidence>
<keyword evidence="4" id="KW-1003">Cell membrane</keyword>
<dbReference type="PROSITE" id="PS50885">
    <property type="entry name" value="HAMP"/>
    <property type="match status" value="1"/>
</dbReference>
<evidence type="ECO:0000256" key="9">
    <source>
        <dbReference type="ARBA" id="ARBA00022777"/>
    </source>
</evidence>
<comment type="subcellular location">
    <subcellularLocation>
        <location evidence="2">Cell membrane</location>
        <topology evidence="2">Multi-pass membrane protein</topology>
    </subcellularLocation>
</comment>
<dbReference type="PROSITE" id="PS50839">
    <property type="entry name" value="CHASE"/>
    <property type="match status" value="1"/>
</dbReference>
<dbReference type="Gene3D" id="3.40.50.2300">
    <property type="match status" value="1"/>
</dbReference>
<dbReference type="FunFam" id="1.10.287.130:FF:000002">
    <property type="entry name" value="Two-component osmosensing histidine kinase"/>
    <property type="match status" value="1"/>
</dbReference>
<evidence type="ECO:0000256" key="5">
    <source>
        <dbReference type="ARBA" id="ARBA00022553"/>
    </source>
</evidence>
<dbReference type="EMBL" id="CP048836">
    <property type="protein sequence ID" value="QID18895.1"/>
    <property type="molecule type" value="Genomic_DNA"/>
</dbReference>
<evidence type="ECO:0000256" key="3">
    <source>
        <dbReference type="ARBA" id="ARBA00012438"/>
    </source>
</evidence>
<evidence type="ECO:0000256" key="2">
    <source>
        <dbReference type="ARBA" id="ARBA00004651"/>
    </source>
</evidence>
<comment type="subunit">
    <text evidence="15">At low DSF concentrations, interacts with RpfF.</text>
</comment>
<feature type="transmembrane region" description="Helical" evidence="20">
    <location>
        <begin position="81"/>
        <end position="101"/>
    </location>
</feature>
<dbReference type="CDD" id="cd00082">
    <property type="entry name" value="HisKA"/>
    <property type="match status" value="1"/>
</dbReference>
<evidence type="ECO:0000256" key="6">
    <source>
        <dbReference type="ARBA" id="ARBA00022679"/>
    </source>
</evidence>
<keyword evidence="12" id="KW-0902">Two-component regulatory system</keyword>
<comment type="catalytic activity">
    <reaction evidence="1">
        <text>ATP + protein L-histidine = ADP + protein N-phospho-L-histidine.</text>
        <dbReference type="EC" id="2.7.13.3"/>
    </reaction>
</comment>
<dbReference type="EC" id="2.7.13.3" evidence="3"/>
<keyword evidence="6" id="KW-0808">Transferase</keyword>
<feature type="domain" description="Response regulatory" evidence="22">
    <location>
        <begin position="927"/>
        <end position="1048"/>
    </location>
</feature>
<dbReference type="FunFam" id="3.30.565.10:FF:000010">
    <property type="entry name" value="Sensor histidine kinase RcsC"/>
    <property type="match status" value="1"/>
</dbReference>
<keyword evidence="13 20" id="KW-0472">Membrane</keyword>
<dbReference type="PROSITE" id="PS50110">
    <property type="entry name" value="RESPONSE_REGULATORY"/>
    <property type="match status" value="1"/>
</dbReference>
<evidence type="ECO:0000259" key="24">
    <source>
        <dbReference type="PROSITE" id="PS50885"/>
    </source>
</evidence>
<dbReference type="InterPro" id="IPR007895">
    <property type="entry name" value="MASE1"/>
</dbReference>
<dbReference type="InterPro" id="IPR001789">
    <property type="entry name" value="Sig_transdc_resp-reg_receiver"/>
</dbReference>
<dbReference type="PRINTS" id="PR00344">
    <property type="entry name" value="BCTRLSENSOR"/>
</dbReference>
<dbReference type="InterPro" id="IPR035965">
    <property type="entry name" value="PAS-like_dom_sf"/>
</dbReference>
<evidence type="ECO:0000256" key="13">
    <source>
        <dbReference type="ARBA" id="ARBA00023136"/>
    </source>
</evidence>
<evidence type="ECO:0000256" key="19">
    <source>
        <dbReference type="PROSITE-ProRule" id="PRU00169"/>
    </source>
</evidence>
<dbReference type="Pfam" id="PF03924">
    <property type="entry name" value="CHASE"/>
    <property type="match status" value="1"/>
</dbReference>
<dbReference type="SUPFAM" id="SSF55874">
    <property type="entry name" value="ATPase domain of HSP90 chaperone/DNA topoisomerase II/histidine kinase"/>
    <property type="match status" value="1"/>
</dbReference>
<evidence type="ECO:0000256" key="12">
    <source>
        <dbReference type="ARBA" id="ARBA00023012"/>
    </source>
</evidence>
<evidence type="ECO:0000256" key="11">
    <source>
        <dbReference type="ARBA" id="ARBA00022989"/>
    </source>
</evidence>
<keyword evidence="11 20" id="KW-1133">Transmembrane helix</keyword>
<dbReference type="PROSITE" id="PS50894">
    <property type="entry name" value="HPT"/>
    <property type="match status" value="1"/>
</dbReference>
<dbReference type="SUPFAM" id="SSF47384">
    <property type="entry name" value="Homodimeric domain of signal transducing histidine kinase"/>
    <property type="match status" value="1"/>
</dbReference>
<keyword evidence="27" id="KW-1185">Reference proteome</keyword>
<evidence type="ECO:0000256" key="15">
    <source>
        <dbReference type="ARBA" id="ARBA00064003"/>
    </source>
</evidence>
<dbReference type="Pfam" id="PF00512">
    <property type="entry name" value="HisKA"/>
    <property type="match status" value="1"/>
</dbReference>
<evidence type="ECO:0000256" key="14">
    <source>
        <dbReference type="ARBA" id="ARBA00058004"/>
    </source>
</evidence>
<dbReference type="InterPro" id="IPR036097">
    <property type="entry name" value="HisK_dim/P_sf"/>
</dbReference>
<dbReference type="SUPFAM" id="SSF52172">
    <property type="entry name" value="CheY-like"/>
    <property type="match status" value="1"/>
</dbReference>
<keyword evidence="7 20" id="KW-0812">Transmembrane</keyword>
<dbReference type="PANTHER" id="PTHR45339:SF1">
    <property type="entry name" value="HYBRID SIGNAL TRANSDUCTION HISTIDINE KINASE J"/>
    <property type="match status" value="1"/>
</dbReference>
<proteinExistence type="predicted"/>
<dbReference type="PANTHER" id="PTHR45339">
    <property type="entry name" value="HYBRID SIGNAL TRANSDUCTION HISTIDINE KINASE J"/>
    <property type="match status" value="1"/>
</dbReference>
<feature type="domain" description="CHASE" evidence="23">
    <location>
        <begin position="257"/>
        <end position="429"/>
    </location>
</feature>
<dbReference type="Gene3D" id="3.30.450.20">
    <property type="entry name" value="PAS domain"/>
    <property type="match status" value="1"/>
</dbReference>
<feature type="domain" description="HPt" evidence="25">
    <location>
        <begin position="1086"/>
        <end position="1179"/>
    </location>
</feature>
<dbReference type="Pfam" id="PF12860">
    <property type="entry name" value="PAS_7"/>
    <property type="match status" value="1"/>
</dbReference>
<protein>
    <recommendedName>
        <fullName evidence="16">Sensory/regulatory protein RpfC</fullName>
        <ecNumber evidence="3">2.7.13.3</ecNumber>
    </recommendedName>
    <alternativeName>
        <fullName evidence="17">Virulence sensor protein BvgS</fullName>
    </alternativeName>
</protein>
<feature type="transmembrane region" description="Helical" evidence="20">
    <location>
        <begin position="12"/>
        <end position="29"/>
    </location>
</feature>
<evidence type="ECO:0000256" key="8">
    <source>
        <dbReference type="ARBA" id="ARBA00022741"/>
    </source>
</evidence>
<sequence length="1185" mass="128473">MLAPVLRHPRGTFLLALAYAVLGGVGLAMAIPPGYASPIFPAAGLALAATLWSDRRLLPGVWLGSFALNTSLAAWQGHLSVLTVVTAAGIGLGALLQAAIGDWLIRRARQVHWRSLLTERETLLFLALGGPAACLVSATIGTSTLITAEVITPAQAGYTWWSWYVGDTIGVLVFAPLALVLLLRREADWRDRVRTVVPPMAIVLIAISAVFYAAAQWEAQSQDDTLSGYGERLARLLENRLIAHREILASIARIEELQPDMPAADFDYLTRSTLAANPDLSALSFNPAVKHADRAAFEAHMALRTGRPDFHITERAPGGQLVPAKMRDHYVPVGYLAPVTGNEAALGFDIASEPMRAAALAQATRTGHIVLTAPIHLVQAGNGDSLGVLALTPAYQGRSPGEPGAPTGFAVAVLKMDHLVDIATRKRLTPGLEFVLRDVRAPVGHQLLYRSNRDLQVDTTAGWRTHVNVDAADWELIIHPTAAYQAAHRPWLAWLVGVGGMGLAALLQTLLFGMTGRTALVRNVVRQQTDQIREKNAALARSEELLRDAIDAIGEAFVIYDPDDRLIYCNDRYRELYQESAGMIREGERFEDILRYGAERGQYAEANGRIDAWIEERLAAHRVGDTDLVQPLGNGGWLRIRERKTSTGHTVGFRVDITELVEARQAAERANQAKSQFLATMSHELRTPLNGILGMAQLLQMPDLDDTERQEYIQTILESGNTLLALLNDILDLSKIEAGRLELHSARFDPVALVDDVAALFGPSARQKGLRLSARWNGPLDARYEGDATRIRQILTNLINNAVKFTDTGQVEIDGEEYTHDAQSATLRFTVADTGPGIATDQLSGLFQPFTQLDGSLTRRFGGTGLGLSIVRRLARMMDGEAGVDSTEGAGARFWFTVRVARATPTDGDDAAPGLPTTTPALPRSGHILVVEDNETNRRVVQSMLARLGVDAAFATNGQEAVARATADTRRPSLILMDCQMPIMDGLEAARRICQWEHEHGHPHVPIVALTAAAFAEDRDRCLAAGMDDYLSKPLDMARLDTVLRHWLSAPHTTVAPPPAAAPTADTGGVPTVIDRPSLEARYSRDEDLICCALDSYLEEWESLIDAVAHGIRNDSAKETHRAAHSLKGVAAAISGITLGALARELEITAGAGELDRVAAHLDQLRDAARALARAAQALRDEIST</sequence>
<dbReference type="Pfam" id="PF01627">
    <property type="entry name" value="Hpt"/>
    <property type="match status" value="1"/>
</dbReference>
<keyword evidence="8" id="KW-0547">Nucleotide-binding</keyword>
<evidence type="ECO:0000256" key="4">
    <source>
        <dbReference type="ARBA" id="ARBA00022475"/>
    </source>
</evidence>
<dbReference type="InterPro" id="IPR011006">
    <property type="entry name" value="CheY-like_superfamily"/>
</dbReference>
<evidence type="ECO:0000256" key="16">
    <source>
        <dbReference type="ARBA" id="ARBA00068150"/>
    </source>
</evidence>
<evidence type="ECO:0000256" key="17">
    <source>
        <dbReference type="ARBA" id="ARBA00070152"/>
    </source>
</evidence>
<dbReference type="GO" id="GO:0000155">
    <property type="term" value="F:phosphorelay sensor kinase activity"/>
    <property type="evidence" value="ECO:0007669"/>
    <property type="project" value="InterPro"/>
</dbReference>
<accession>A0A6C1B7V4</accession>
<feature type="transmembrane region" description="Helical" evidence="20">
    <location>
        <begin position="122"/>
        <end position="141"/>
    </location>
</feature>
<dbReference type="SMART" id="SM01079">
    <property type="entry name" value="CHASE"/>
    <property type="match status" value="1"/>
</dbReference>
<reference evidence="26 27" key="1">
    <citation type="submission" date="2020-02" db="EMBL/GenBank/DDBJ databases">
        <title>Nitrogenibacter mangrovi gen. nov., sp. nov. isolated from mangrove sediment, a denitrifying betaproteobacterium.</title>
        <authorList>
            <person name="Liao H."/>
            <person name="Tian Y."/>
        </authorList>
    </citation>
    <scope>NUCLEOTIDE SEQUENCE [LARGE SCALE GENOMIC DNA]</scope>
    <source>
        <strain evidence="26 27">M9-3-2</strain>
    </source>
</reference>
<dbReference type="Gene3D" id="1.20.120.160">
    <property type="entry name" value="HPT domain"/>
    <property type="match status" value="1"/>
</dbReference>
<dbReference type="GO" id="GO:0005524">
    <property type="term" value="F:ATP binding"/>
    <property type="evidence" value="ECO:0007669"/>
    <property type="project" value="UniProtKB-KW"/>
</dbReference>
<dbReference type="Proteomes" id="UP000501991">
    <property type="component" value="Chromosome"/>
</dbReference>
<keyword evidence="10" id="KW-0067">ATP-binding</keyword>
<evidence type="ECO:0000256" key="18">
    <source>
        <dbReference type="PROSITE-ProRule" id="PRU00110"/>
    </source>
</evidence>
<dbReference type="InterPro" id="IPR003594">
    <property type="entry name" value="HATPase_dom"/>
</dbReference>
<evidence type="ECO:0000313" key="26">
    <source>
        <dbReference type="EMBL" id="QID18895.1"/>
    </source>
</evidence>
<keyword evidence="5 19" id="KW-0597">Phosphoprotein</keyword>
<feature type="domain" description="HAMP" evidence="24">
    <location>
        <begin position="1121"/>
        <end position="1174"/>
    </location>
</feature>
<evidence type="ECO:0000259" key="23">
    <source>
        <dbReference type="PROSITE" id="PS50839"/>
    </source>
</evidence>
<dbReference type="CDD" id="cd16922">
    <property type="entry name" value="HATPase_EvgS-ArcB-TorS-like"/>
    <property type="match status" value="1"/>
</dbReference>
<dbReference type="InterPro" id="IPR042240">
    <property type="entry name" value="CHASE_sf"/>
</dbReference>
<dbReference type="InterPro" id="IPR003660">
    <property type="entry name" value="HAMP_dom"/>
</dbReference>
<evidence type="ECO:0000256" key="7">
    <source>
        <dbReference type="ARBA" id="ARBA00022692"/>
    </source>
</evidence>
<feature type="modified residue" description="4-aspartylphosphate" evidence="19">
    <location>
        <position position="978"/>
    </location>
</feature>
<name>A0A6C1B7V4_9RHOO</name>
<dbReference type="SMART" id="SM00448">
    <property type="entry name" value="REC"/>
    <property type="match status" value="1"/>
</dbReference>
<dbReference type="InterPro" id="IPR006189">
    <property type="entry name" value="CHASE_dom"/>
</dbReference>
<dbReference type="InterPro" id="IPR004358">
    <property type="entry name" value="Sig_transdc_His_kin-like_C"/>
</dbReference>
<evidence type="ECO:0000256" key="10">
    <source>
        <dbReference type="ARBA" id="ARBA00022840"/>
    </source>
</evidence>
<feature type="transmembrane region" description="Helical" evidence="20">
    <location>
        <begin position="161"/>
        <end position="183"/>
    </location>
</feature>
<evidence type="ECO:0000256" key="1">
    <source>
        <dbReference type="ARBA" id="ARBA00000085"/>
    </source>
</evidence>
<dbReference type="Gene3D" id="3.30.565.10">
    <property type="entry name" value="Histidine kinase-like ATPase, C-terminal domain"/>
    <property type="match status" value="1"/>
</dbReference>
<gene>
    <name evidence="26" type="ORF">G3580_15445</name>
</gene>
<dbReference type="InterPro" id="IPR036641">
    <property type="entry name" value="HPT_dom_sf"/>
</dbReference>
<dbReference type="SMART" id="SM00388">
    <property type="entry name" value="HisKA"/>
    <property type="match status" value="1"/>
</dbReference>
<dbReference type="InterPro" id="IPR036890">
    <property type="entry name" value="HATPase_C_sf"/>
</dbReference>
<evidence type="ECO:0000259" key="22">
    <source>
        <dbReference type="PROSITE" id="PS50110"/>
    </source>
</evidence>
<evidence type="ECO:0000256" key="20">
    <source>
        <dbReference type="SAM" id="Phobius"/>
    </source>
</evidence>
<dbReference type="SMART" id="SM00387">
    <property type="entry name" value="HATPase_c"/>
    <property type="match status" value="1"/>
</dbReference>
<dbReference type="RefSeq" id="WP_173766994.1">
    <property type="nucleotide sequence ID" value="NZ_CP048836.1"/>
</dbReference>
<dbReference type="Pfam" id="PF00072">
    <property type="entry name" value="Response_reg"/>
    <property type="match status" value="1"/>
</dbReference>
<feature type="transmembrane region" description="Helical" evidence="20">
    <location>
        <begin position="195"/>
        <end position="215"/>
    </location>
</feature>
<comment type="function">
    <text evidence="14">Member of the two-component regulatory system BvgS/BvgA. Phosphorylates BvgA via a four-step phosphorelay in response to environmental signals.</text>
</comment>
<feature type="modified residue" description="Phosphohistidine" evidence="18">
    <location>
        <position position="1125"/>
    </location>
</feature>
<organism evidence="26 27">
    <name type="scientific">Nitrogeniibacter mangrovi</name>
    <dbReference type="NCBI Taxonomy" id="2016596"/>
    <lineage>
        <taxon>Bacteria</taxon>
        <taxon>Pseudomonadati</taxon>
        <taxon>Pseudomonadota</taxon>
        <taxon>Betaproteobacteria</taxon>
        <taxon>Rhodocyclales</taxon>
        <taxon>Zoogloeaceae</taxon>
        <taxon>Nitrogeniibacter</taxon>
    </lineage>
</organism>
<feature type="domain" description="Histidine kinase" evidence="21">
    <location>
        <begin position="680"/>
        <end position="902"/>
    </location>
</feature>
<dbReference type="Pfam" id="PF05231">
    <property type="entry name" value="MASE1"/>
    <property type="match status" value="1"/>
</dbReference>